<evidence type="ECO:0000256" key="5">
    <source>
        <dbReference type="ARBA" id="ARBA00023136"/>
    </source>
</evidence>
<feature type="transmembrane region" description="Helical" evidence="6">
    <location>
        <begin position="268"/>
        <end position="286"/>
    </location>
</feature>
<evidence type="ECO:0000313" key="8">
    <source>
        <dbReference type="Proteomes" id="UP000678237"/>
    </source>
</evidence>
<dbReference type="AlphaFoldDB" id="A0A8T4LAE5"/>
<dbReference type="InterPro" id="IPR050833">
    <property type="entry name" value="Poly_Biosynth_Transport"/>
</dbReference>
<comment type="caution">
    <text evidence="7">The sequence shown here is derived from an EMBL/GenBank/DDBJ whole genome shotgun (WGS) entry which is preliminary data.</text>
</comment>
<feature type="transmembrane region" description="Helical" evidence="6">
    <location>
        <begin position="360"/>
        <end position="377"/>
    </location>
</feature>
<feature type="transmembrane region" description="Helical" evidence="6">
    <location>
        <begin position="292"/>
        <end position="310"/>
    </location>
</feature>
<feature type="transmembrane region" description="Helical" evidence="6">
    <location>
        <begin position="127"/>
        <end position="147"/>
    </location>
</feature>
<evidence type="ECO:0000256" key="6">
    <source>
        <dbReference type="SAM" id="Phobius"/>
    </source>
</evidence>
<reference evidence="7" key="1">
    <citation type="submission" date="2021-03" db="EMBL/GenBank/DDBJ databases">
        <authorList>
            <person name="Jaffe A."/>
        </authorList>
    </citation>
    <scope>NUCLEOTIDE SEQUENCE</scope>
    <source>
        <strain evidence="7">RIFCSPLOWO2_01_FULL_58_19</strain>
    </source>
</reference>
<evidence type="ECO:0000256" key="2">
    <source>
        <dbReference type="ARBA" id="ARBA00022475"/>
    </source>
</evidence>
<keyword evidence="4 6" id="KW-1133">Transmembrane helix</keyword>
<feature type="transmembrane region" description="Helical" evidence="6">
    <location>
        <begin position="420"/>
        <end position="440"/>
    </location>
</feature>
<feature type="transmembrane region" description="Helical" evidence="6">
    <location>
        <begin position="331"/>
        <end position="348"/>
    </location>
</feature>
<dbReference type="PANTHER" id="PTHR30250">
    <property type="entry name" value="PST FAMILY PREDICTED COLANIC ACID TRANSPORTER"/>
    <property type="match status" value="1"/>
</dbReference>
<accession>A0A8T4LAE5</accession>
<evidence type="ECO:0000313" key="7">
    <source>
        <dbReference type="EMBL" id="MBS3063657.1"/>
    </source>
</evidence>
<dbReference type="Proteomes" id="UP000678237">
    <property type="component" value="Unassembled WGS sequence"/>
</dbReference>
<feature type="transmembrane region" description="Helical" evidence="6">
    <location>
        <begin position="92"/>
        <end position="115"/>
    </location>
</feature>
<comment type="subcellular location">
    <subcellularLocation>
        <location evidence="1">Cell membrane</location>
        <topology evidence="1">Multi-pass membrane protein</topology>
    </subcellularLocation>
</comment>
<evidence type="ECO:0000256" key="1">
    <source>
        <dbReference type="ARBA" id="ARBA00004651"/>
    </source>
</evidence>
<feature type="transmembrane region" description="Helical" evidence="6">
    <location>
        <begin position="159"/>
        <end position="182"/>
    </location>
</feature>
<evidence type="ECO:0000256" key="4">
    <source>
        <dbReference type="ARBA" id="ARBA00022989"/>
    </source>
</evidence>
<organism evidence="7 8">
    <name type="scientific">Candidatus Iainarchaeum sp</name>
    <dbReference type="NCBI Taxonomy" id="3101447"/>
    <lineage>
        <taxon>Archaea</taxon>
        <taxon>Candidatus Iainarchaeota</taxon>
        <taxon>Candidatus Iainarchaeia</taxon>
        <taxon>Candidatus Iainarchaeales</taxon>
        <taxon>Candidatus Iainarchaeaceae</taxon>
        <taxon>Candidatus Iainarchaeum</taxon>
    </lineage>
</organism>
<dbReference type="PANTHER" id="PTHR30250:SF11">
    <property type="entry name" value="O-ANTIGEN TRANSPORTER-RELATED"/>
    <property type="match status" value="1"/>
</dbReference>
<sequence length="531" mass="58289">MDGEFDDLYQRTAKGALFNYVAANAGILLQFLVTLVLIKFLPVDEFGIYSLFFSTVTFLGLVSGAVLYALARFIPDYMAKKNYRSAKDLFGFSVKLTLANGLLVLVLLGLFPGVFNAVFKSTGFHPLYVWLFAFINFVQLLTGVFDWTLNALLRQKPRAVMRVFYTGFVLVFAFLALSQGLSVTGLAGLTGSTGLTGPVGPLGTVLAVILASSLLTASIGFLSLKSALLDLPDLGAKFSDFKRVLRYGAFSQLSYLGELVTNLTIDNLLIGYFAGTTAIAWYSFGVKMPQVLMAYSPAVVSALVVFPSVVKRFTQSKNLGELEYFFQAYSRFTAFFVFPTLLGLVLLAPQTIQFVFDPKYLVAVNVFIVAAVSHGLLSFRHSIVNIYNTIERPEIGLYAKTVFLVTTAANVLLLQSGQGILTVALVNAAGFLVMMLLEFFLTRRKVRLRIPFRDLSATLAATLGMGLFVYLFRDQVHSLSSLLFLVLVAAGVYAAVSLYLKPFPRQDGQLFARIGRVGRFLQAFARPEAKP</sequence>
<keyword evidence="2" id="KW-1003">Cell membrane</keyword>
<feature type="transmembrane region" description="Helical" evidence="6">
    <location>
        <begin position="397"/>
        <end position="414"/>
    </location>
</feature>
<dbReference type="GO" id="GO:0005886">
    <property type="term" value="C:plasma membrane"/>
    <property type="evidence" value="ECO:0007669"/>
    <property type="project" value="UniProtKB-SubCell"/>
</dbReference>
<name>A0A8T4LAE5_9ARCH</name>
<dbReference type="EMBL" id="JAGVWE010000006">
    <property type="protein sequence ID" value="MBS3063657.1"/>
    <property type="molecule type" value="Genomic_DNA"/>
</dbReference>
<reference evidence="7" key="2">
    <citation type="submission" date="2021-05" db="EMBL/GenBank/DDBJ databases">
        <title>Protein family content uncovers lineage relationships and bacterial pathway maintenance mechanisms in DPANN archaea.</title>
        <authorList>
            <person name="Castelle C.J."/>
            <person name="Meheust R."/>
            <person name="Jaffe A.L."/>
            <person name="Seitz K."/>
            <person name="Gong X."/>
            <person name="Baker B.J."/>
            <person name="Banfield J.F."/>
        </authorList>
    </citation>
    <scope>NUCLEOTIDE SEQUENCE</scope>
    <source>
        <strain evidence="7">RIFCSPLOWO2_01_FULL_58_19</strain>
    </source>
</reference>
<keyword evidence="3 6" id="KW-0812">Transmembrane</keyword>
<feature type="transmembrane region" description="Helical" evidence="6">
    <location>
        <begin position="17"/>
        <end position="40"/>
    </location>
</feature>
<protein>
    <submittedName>
        <fullName evidence="7">Oligosaccharide flippase family protein</fullName>
    </submittedName>
</protein>
<feature type="transmembrane region" description="Helical" evidence="6">
    <location>
        <begin position="46"/>
        <end position="71"/>
    </location>
</feature>
<gene>
    <name evidence="7" type="ORF">J4203_07380</name>
</gene>
<proteinExistence type="predicted"/>
<evidence type="ECO:0000256" key="3">
    <source>
        <dbReference type="ARBA" id="ARBA00022692"/>
    </source>
</evidence>
<keyword evidence="5 6" id="KW-0472">Membrane</keyword>
<feature type="transmembrane region" description="Helical" evidence="6">
    <location>
        <begin position="478"/>
        <end position="500"/>
    </location>
</feature>
<feature type="transmembrane region" description="Helical" evidence="6">
    <location>
        <begin position="452"/>
        <end position="472"/>
    </location>
</feature>
<dbReference type="Pfam" id="PF13440">
    <property type="entry name" value="Polysacc_synt_3"/>
    <property type="match status" value="1"/>
</dbReference>
<feature type="transmembrane region" description="Helical" evidence="6">
    <location>
        <begin position="202"/>
        <end position="224"/>
    </location>
</feature>